<evidence type="ECO:0000313" key="3">
    <source>
        <dbReference type="WBParaSite" id="TCLT_0000568501-mRNA-1"/>
    </source>
</evidence>
<accession>A0A0N5CYZ0</accession>
<organism evidence="3">
    <name type="scientific">Thelazia callipaeda</name>
    <name type="common">Oriental eyeworm</name>
    <name type="synonym">Parasitic nematode</name>
    <dbReference type="NCBI Taxonomy" id="103827"/>
    <lineage>
        <taxon>Eukaryota</taxon>
        <taxon>Metazoa</taxon>
        <taxon>Ecdysozoa</taxon>
        <taxon>Nematoda</taxon>
        <taxon>Chromadorea</taxon>
        <taxon>Rhabditida</taxon>
        <taxon>Spirurina</taxon>
        <taxon>Spiruromorpha</taxon>
        <taxon>Thelazioidea</taxon>
        <taxon>Thelaziidae</taxon>
        <taxon>Thelazia</taxon>
    </lineage>
</organism>
<dbReference type="AlphaFoldDB" id="A0A0N5CYZ0"/>
<evidence type="ECO:0000313" key="1">
    <source>
        <dbReference type="EMBL" id="VDN02945.1"/>
    </source>
</evidence>
<reference evidence="1 2" key="2">
    <citation type="submission" date="2018-11" db="EMBL/GenBank/DDBJ databases">
        <authorList>
            <consortium name="Pathogen Informatics"/>
        </authorList>
    </citation>
    <scope>NUCLEOTIDE SEQUENCE [LARGE SCALE GENOMIC DNA]</scope>
</reference>
<dbReference type="WBParaSite" id="TCLT_0000568501-mRNA-1">
    <property type="protein sequence ID" value="TCLT_0000568501-mRNA-1"/>
    <property type="gene ID" value="TCLT_0000568501"/>
</dbReference>
<reference evidence="3" key="1">
    <citation type="submission" date="2017-02" db="UniProtKB">
        <authorList>
            <consortium name="WormBaseParasite"/>
        </authorList>
    </citation>
    <scope>IDENTIFICATION</scope>
</reference>
<gene>
    <name evidence="1" type="ORF">TCLT_LOCUS5674</name>
</gene>
<protein>
    <submittedName>
        <fullName evidence="3">EB domain-containing protein</fullName>
    </submittedName>
</protein>
<proteinExistence type="predicted"/>
<evidence type="ECO:0000313" key="2">
    <source>
        <dbReference type="Proteomes" id="UP000276776"/>
    </source>
</evidence>
<dbReference type="EMBL" id="UYYF01004356">
    <property type="protein sequence ID" value="VDN02945.1"/>
    <property type="molecule type" value="Genomic_DNA"/>
</dbReference>
<dbReference type="Proteomes" id="UP000276776">
    <property type="component" value="Unassembled WGS sequence"/>
</dbReference>
<sequence length="150" mass="17246">MEEWCVDVRLEECVRVCAGGGFCECVDAEMWCVGGRIRECKDVNGDTTRISGDDEEMRCLNETCKWVGMWWVCVCMRMLEGRDVDICECMNAEMYVTMCECGFVLVQGCMWCVNENVSVRGLWKRGSMVARIWRSEMRAWMSEPVDAGIN</sequence>
<name>A0A0N5CYZ0_THECL</name>
<keyword evidence="2" id="KW-1185">Reference proteome</keyword>